<dbReference type="InterPro" id="IPR005648">
    <property type="entry name" value="FlgD"/>
</dbReference>
<protein>
    <recommendedName>
        <fullName evidence="2">Basal-body rod modification protein FlgD</fullName>
    </recommendedName>
</protein>
<keyword evidence="6" id="KW-1185">Reference proteome</keyword>
<name>A0A517ZGP2_9PLAN</name>
<gene>
    <name evidence="5" type="ORF">Mal52_00970</name>
</gene>
<proteinExistence type="inferred from homology"/>
<keyword evidence="5" id="KW-0969">Cilium</keyword>
<dbReference type="RefSeq" id="WP_145373662.1">
    <property type="nucleotide sequence ID" value="NZ_CAXBED010000013.1"/>
</dbReference>
<evidence type="ECO:0000256" key="3">
    <source>
        <dbReference type="ARBA" id="ARBA00022795"/>
    </source>
</evidence>
<comment type="similarity">
    <text evidence="1">Belongs to the FlgD family.</text>
</comment>
<evidence type="ECO:0000256" key="1">
    <source>
        <dbReference type="ARBA" id="ARBA00010577"/>
    </source>
</evidence>
<keyword evidence="5" id="KW-0282">Flagellum</keyword>
<dbReference type="GO" id="GO:0044781">
    <property type="term" value="P:bacterial-type flagellum organization"/>
    <property type="evidence" value="ECO:0007669"/>
    <property type="project" value="UniProtKB-KW"/>
</dbReference>
<dbReference type="AlphaFoldDB" id="A0A517ZGP2"/>
<evidence type="ECO:0000313" key="6">
    <source>
        <dbReference type="Proteomes" id="UP000319383"/>
    </source>
</evidence>
<accession>A0A517ZGP2</accession>
<dbReference type="OrthoDB" id="280334at2"/>
<dbReference type="KEGG" id="sdyn:Mal52_00970"/>
<keyword evidence="3" id="KW-1005">Bacterial flagellum biogenesis</keyword>
<keyword evidence="5" id="KW-0966">Cell projection</keyword>
<dbReference type="EMBL" id="CP036276">
    <property type="protein sequence ID" value="QDU41644.1"/>
    <property type="molecule type" value="Genomic_DNA"/>
</dbReference>
<evidence type="ECO:0000256" key="2">
    <source>
        <dbReference type="ARBA" id="ARBA00016013"/>
    </source>
</evidence>
<evidence type="ECO:0000256" key="4">
    <source>
        <dbReference type="ARBA" id="ARBA00024746"/>
    </source>
</evidence>
<sequence length="142" mass="15092">MDVNTTTSTSAASTATTVESEKTGFAALNADDFMKLLLTQLQNQDPSEPTSNEELLNQLSSMQSLASSIELGDTLKDIVSNQQLTDGAAFLGSYVTGDNDQNVAVDGVVDRVVMREGSAYLGIGEQEIPVRNVTQVNALFAQ</sequence>
<evidence type="ECO:0000313" key="5">
    <source>
        <dbReference type="EMBL" id="QDU41644.1"/>
    </source>
</evidence>
<dbReference type="Pfam" id="PF03963">
    <property type="entry name" value="FlgD"/>
    <property type="match status" value="1"/>
</dbReference>
<reference evidence="5 6" key="1">
    <citation type="submission" date="2019-02" db="EMBL/GenBank/DDBJ databases">
        <title>Deep-cultivation of Planctomycetes and their phenomic and genomic characterization uncovers novel biology.</title>
        <authorList>
            <person name="Wiegand S."/>
            <person name="Jogler M."/>
            <person name="Boedeker C."/>
            <person name="Pinto D."/>
            <person name="Vollmers J."/>
            <person name="Rivas-Marin E."/>
            <person name="Kohn T."/>
            <person name="Peeters S.H."/>
            <person name="Heuer A."/>
            <person name="Rast P."/>
            <person name="Oberbeckmann S."/>
            <person name="Bunk B."/>
            <person name="Jeske O."/>
            <person name="Meyerdierks A."/>
            <person name="Storesund J.E."/>
            <person name="Kallscheuer N."/>
            <person name="Luecker S."/>
            <person name="Lage O.M."/>
            <person name="Pohl T."/>
            <person name="Merkel B.J."/>
            <person name="Hornburger P."/>
            <person name="Mueller R.-W."/>
            <person name="Bruemmer F."/>
            <person name="Labrenz M."/>
            <person name="Spormann A.M."/>
            <person name="Op den Camp H."/>
            <person name="Overmann J."/>
            <person name="Amann R."/>
            <person name="Jetten M.S.M."/>
            <person name="Mascher T."/>
            <person name="Medema M.H."/>
            <person name="Devos D.P."/>
            <person name="Kaster A.-K."/>
            <person name="Ovreas L."/>
            <person name="Rohde M."/>
            <person name="Galperin M.Y."/>
            <person name="Jogler C."/>
        </authorList>
    </citation>
    <scope>NUCLEOTIDE SEQUENCE [LARGE SCALE GENOMIC DNA]</scope>
    <source>
        <strain evidence="5 6">Mal52</strain>
    </source>
</reference>
<organism evidence="5 6">
    <name type="scientific">Symmachiella dynata</name>
    <dbReference type="NCBI Taxonomy" id="2527995"/>
    <lineage>
        <taxon>Bacteria</taxon>
        <taxon>Pseudomonadati</taxon>
        <taxon>Planctomycetota</taxon>
        <taxon>Planctomycetia</taxon>
        <taxon>Planctomycetales</taxon>
        <taxon>Planctomycetaceae</taxon>
        <taxon>Symmachiella</taxon>
    </lineage>
</organism>
<comment type="function">
    <text evidence="4">Required for flagellar hook formation. May act as a scaffolding protein.</text>
</comment>
<dbReference type="Proteomes" id="UP000319383">
    <property type="component" value="Chromosome"/>
</dbReference>